<keyword evidence="3" id="KW-1185">Reference proteome</keyword>
<organism evidence="2 3">
    <name type="scientific">Botrimarina colliarenosi</name>
    <dbReference type="NCBI Taxonomy" id="2528001"/>
    <lineage>
        <taxon>Bacteria</taxon>
        <taxon>Pseudomonadati</taxon>
        <taxon>Planctomycetota</taxon>
        <taxon>Planctomycetia</taxon>
        <taxon>Pirellulales</taxon>
        <taxon>Lacipirellulaceae</taxon>
        <taxon>Botrimarina</taxon>
    </lineage>
</organism>
<dbReference type="EMBL" id="SJPR01000001">
    <property type="protein sequence ID" value="TWT99965.1"/>
    <property type="molecule type" value="Genomic_DNA"/>
</dbReference>
<dbReference type="Pfam" id="PF01126">
    <property type="entry name" value="Heme_oxygenase"/>
    <property type="match status" value="1"/>
</dbReference>
<evidence type="ECO:0000256" key="1">
    <source>
        <dbReference type="SAM" id="MobiDB-lite"/>
    </source>
</evidence>
<name>A0A5C6ALB0_9BACT</name>
<evidence type="ECO:0000313" key="3">
    <source>
        <dbReference type="Proteomes" id="UP000317421"/>
    </source>
</evidence>
<feature type="region of interest" description="Disordered" evidence="1">
    <location>
        <begin position="98"/>
        <end position="120"/>
    </location>
</feature>
<evidence type="ECO:0000313" key="2">
    <source>
        <dbReference type="EMBL" id="TWT99965.1"/>
    </source>
</evidence>
<dbReference type="Gene3D" id="1.20.910.10">
    <property type="entry name" value="Heme oxygenase-like"/>
    <property type="match status" value="1"/>
</dbReference>
<dbReference type="GO" id="GO:0004392">
    <property type="term" value="F:heme oxygenase (decyclizing) activity"/>
    <property type="evidence" value="ECO:0007669"/>
    <property type="project" value="InterPro"/>
</dbReference>
<dbReference type="SUPFAM" id="SSF48613">
    <property type="entry name" value="Heme oxygenase-like"/>
    <property type="match status" value="1"/>
</dbReference>
<dbReference type="InterPro" id="IPR016053">
    <property type="entry name" value="Haem_Oase-like"/>
</dbReference>
<proteinExistence type="predicted"/>
<gene>
    <name evidence="2" type="ORF">Pla108_09090</name>
</gene>
<comment type="caution">
    <text evidence="2">The sequence shown here is derived from an EMBL/GenBank/DDBJ whole genome shotgun (WGS) entry which is preliminary data.</text>
</comment>
<dbReference type="InterPro" id="IPR016084">
    <property type="entry name" value="Haem_Oase-like_multi-hlx"/>
</dbReference>
<dbReference type="GO" id="GO:0006788">
    <property type="term" value="P:heme oxidation"/>
    <property type="evidence" value="ECO:0007669"/>
    <property type="project" value="InterPro"/>
</dbReference>
<protein>
    <submittedName>
        <fullName evidence="2">Heme oxygenase</fullName>
    </submittedName>
</protein>
<dbReference type="RefSeq" id="WP_146443415.1">
    <property type="nucleotide sequence ID" value="NZ_SJPR01000001.1"/>
</dbReference>
<dbReference type="OrthoDB" id="114943at2"/>
<dbReference type="CDD" id="cd19166">
    <property type="entry name" value="HemeO-bac"/>
    <property type="match status" value="1"/>
</dbReference>
<sequence length="220" mass="23386">MEDNSLAMSIAATERPLETAPPASVTGAGALRRATAGAHAAVEKAVDWNYWLGGRSPYVEFLQRLTRLIGAADAANESQLASPPEWFRRRRTAETIRRDLSSLAGEPAAGAGRSGTPRDKSDAGFDWVDCSAKAAGVLYVLEGSAQGGAILAKIVQDRLGVTRDTGGAYLYGYGPGAHEHWSQVRRWLDQLLATPEETANAAAAANRTFNLYAECLGAPK</sequence>
<accession>A0A5C6ALB0</accession>
<dbReference type="Proteomes" id="UP000317421">
    <property type="component" value="Unassembled WGS sequence"/>
</dbReference>
<dbReference type="AlphaFoldDB" id="A0A5C6ALB0"/>
<reference evidence="2 3" key="1">
    <citation type="submission" date="2019-02" db="EMBL/GenBank/DDBJ databases">
        <title>Deep-cultivation of Planctomycetes and their phenomic and genomic characterization uncovers novel biology.</title>
        <authorList>
            <person name="Wiegand S."/>
            <person name="Jogler M."/>
            <person name="Boedeker C."/>
            <person name="Pinto D."/>
            <person name="Vollmers J."/>
            <person name="Rivas-Marin E."/>
            <person name="Kohn T."/>
            <person name="Peeters S.H."/>
            <person name="Heuer A."/>
            <person name="Rast P."/>
            <person name="Oberbeckmann S."/>
            <person name="Bunk B."/>
            <person name="Jeske O."/>
            <person name="Meyerdierks A."/>
            <person name="Storesund J.E."/>
            <person name="Kallscheuer N."/>
            <person name="Luecker S."/>
            <person name="Lage O.M."/>
            <person name="Pohl T."/>
            <person name="Merkel B.J."/>
            <person name="Hornburger P."/>
            <person name="Mueller R.-W."/>
            <person name="Bruemmer F."/>
            <person name="Labrenz M."/>
            <person name="Spormann A.M."/>
            <person name="Op Den Camp H."/>
            <person name="Overmann J."/>
            <person name="Amann R."/>
            <person name="Jetten M.S.M."/>
            <person name="Mascher T."/>
            <person name="Medema M.H."/>
            <person name="Devos D.P."/>
            <person name="Kaster A.-K."/>
            <person name="Ovreas L."/>
            <person name="Rohde M."/>
            <person name="Galperin M.Y."/>
            <person name="Jogler C."/>
        </authorList>
    </citation>
    <scope>NUCLEOTIDE SEQUENCE [LARGE SCALE GENOMIC DNA]</scope>
    <source>
        <strain evidence="2 3">Pla108</strain>
    </source>
</reference>